<keyword evidence="7" id="KW-0460">Magnesium</keyword>
<dbReference type="SUPFAM" id="SSF56784">
    <property type="entry name" value="HAD-like"/>
    <property type="match status" value="1"/>
</dbReference>
<evidence type="ECO:0000256" key="8">
    <source>
        <dbReference type="ARBA" id="ARBA00022967"/>
    </source>
</evidence>
<dbReference type="Pfam" id="PF00122">
    <property type="entry name" value="E1-E2_ATPase"/>
    <property type="match status" value="1"/>
</dbReference>
<keyword evidence="4" id="KW-0479">Metal-binding</keyword>
<comment type="subcellular location">
    <subcellularLocation>
        <location evidence="1">Membrane</location>
        <topology evidence="1">Multi-pass membrane protein</topology>
    </subcellularLocation>
</comment>
<dbReference type="CDD" id="cd02089">
    <property type="entry name" value="P-type_ATPase_Ca_prok"/>
    <property type="match status" value="1"/>
</dbReference>
<dbReference type="GO" id="GO:0046872">
    <property type="term" value="F:metal ion binding"/>
    <property type="evidence" value="ECO:0007669"/>
    <property type="project" value="UniProtKB-KW"/>
</dbReference>
<evidence type="ECO:0000313" key="14">
    <source>
        <dbReference type="Proteomes" id="UP001333818"/>
    </source>
</evidence>
<dbReference type="SUPFAM" id="SSF81665">
    <property type="entry name" value="Calcium ATPase, transmembrane domain M"/>
    <property type="match status" value="1"/>
</dbReference>
<sequence>MALETLPSPATAWHTLEADKSVLLLESDRDSGLTTKQVEERLQTYGANELVEKAGRTSLGIFIDQFKNIMLVMLIAVALVSGAIDIRKGDFPKDAIAIFVIVLLNGILGYVQESRAEQALAALKRMATPKVRVIRNGTVMEVAGRQIVPGDVMLLEAGVQVAADGRLLEAQNLQVRESALTGEAEGVIKHAELELEKDASLGDRLNLVFHGTEVIQGRAKVLVTSTGMQTELGKIATLIQGIESEDTPLQRRMGQLGNVLVTGSLILVAIVVAFGVITTGWSKFEELLEVSLSMAVAVVPEGLPAVITVTLALGTQRMVKRNALIRKLPAVETLGSVTTICSDKTGTLTQNKMVVQVVSTASDTLQVTGEGYAPNGAFKRNASSDSMIQVSEYGELQKLLLACTLCNDALLQQKKGEWIIIGDPTEGALLSLAGKGNYDQAEWTHKLPRIAEVPFSSERKRMSVVCEVTQNAKESDLDGVNHLQESGYLMFTKGSPELTLECCTSIQIGKDIQSLDDEQRDRILQENNRLAGQGLRVLGFAYRPTLSLPEGDFNESEEQHLIWIGLVGMLDAPRPEVRQAVQRCREAGIRAVMITGDHQLTAKAIAENLGISKEGDRVLIGRELEELTQPELEQEVDHVSVYARVSPEHKLRIVQALQAKGHFVAMTGDGVNDAPALKQADIGIAMGITGTDVSKEASDMILLDDNFATIVAATEEGRVVYTNIRRFIKYILGSNIGEVLTIAAAPLLGLGGVPLTPLQILWMNLVTDGLPALALAVEPAEPNVMRRPPYDPRESIFARGLGSYMIRVGIVLAIFTIALMGWAYGYTTNFHPEGLDADRWKTMVFTTLCLAQMGHALAIRSNTQLTIELNPFSNPFVLASISLTTVLQLMLIYVPPLQRFFGTHILSFTEIMVCLGFSTLMFVWIELEKLFIRWRASKALALR</sequence>
<comment type="caution">
    <text evidence="13">The sequence shown here is derived from an EMBL/GenBank/DDBJ whole genome shotgun (WGS) entry which is preliminary data.</text>
</comment>
<dbReference type="Gene3D" id="3.40.50.1000">
    <property type="entry name" value="HAD superfamily/HAD-like"/>
    <property type="match status" value="1"/>
</dbReference>
<evidence type="ECO:0000256" key="1">
    <source>
        <dbReference type="ARBA" id="ARBA00004141"/>
    </source>
</evidence>
<dbReference type="SUPFAM" id="SSF81653">
    <property type="entry name" value="Calcium ATPase, transduction domain A"/>
    <property type="match status" value="1"/>
</dbReference>
<dbReference type="Proteomes" id="UP001333818">
    <property type="component" value="Unassembled WGS sequence"/>
</dbReference>
<feature type="transmembrane region" description="Helical" evidence="11">
    <location>
        <begin position="801"/>
        <end position="823"/>
    </location>
</feature>
<evidence type="ECO:0000256" key="11">
    <source>
        <dbReference type="SAM" id="Phobius"/>
    </source>
</evidence>
<evidence type="ECO:0000256" key="2">
    <source>
        <dbReference type="ARBA" id="ARBA00005675"/>
    </source>
</evidence>
<evidence type="ECO:0000256" key="4">
    <source>
        <dbReference type="ARBA" id="ARBA00022723"/>
    </source>
</evidence>
<feature type="transmembrane region" description="Helical" evidence="11">
    <location>
        <begin position="259"/>
        <end position="278"/>
    </location>
</feature>
<keyword evidence="3 11" id="KW-0812">Transmembrane</keyword>
<dbReference type="NCBIfam" id="TIGR01494">
    <property type="entry name" value="ATPase_P-type"/>
    <property type="match status" value="2"/>
</dbReference>
<dbReference type="EMBL" id="JAZBJZ010000043">
    <property type="protein sequence ID" value="MEE3717502.1"/>
    <property type="molecule type" value="Genomic_DNA"/>
</dbReference>
<evidence type="ECO:0000256" key="3">
    <source>
        <dbReference type="ARBA" id="ARBA00022692"/>
    </source>
</evidence>
<dbReference type="SFLD" id="SFLDS00003">
    <property type="entry name" value="Haloacid_Dehalogenase"/>
    <property type="match status" value="1"/>
</dbReference>
<dbReference type="SFLD" id="SFLDF00027">
    <property type="entry name" value="p-type_atpase"/>
    <property type="match status" value="1"/>
</dbReference>
<dbReference type="Pfam" id="PF00689">
    <property type="entry name" value="Cation_ATPase_C"/>
    <property type="match status" value="1"/>
</dbReference>
<dbReference type="InterPro" id="IPR023299">
    <property type="entry name" value="ATPase_P-typ_cyto_dom_N"/>
</dbReference>
<dbReference type="InterPro" id="IPR059000">
    <property type="entry name" value="ATPase_P-type_domA"/>
</dbReference>
<dbReference type="PANTHER" id="PTHR24093">
    <property type="entry name" value="CATION TRANSPORTING ATPASE"/>
    <property type="match status" value="1"/>
</dbReference>
<evidence type="ECO:0000256" key="9">
    <source>
        <dbReference type="ARBA" id="ARBA00022989"/>
    </source>
</evidence>
<protein>
    <submittedName>
        <fullName evidence="13">Cation-translocating P-type ATPase</fullName>
    </submittedName>
</protein>
<organism evidence="13 14">
    <name type="scientific">Tumidithrix elongata BACA0141</name>
    <dbReference type="NCBI Taxonomy" id="2716417"/>
    <lineage>
        <taxon>Bacteria</taxon>
        <taxon>Bacillati</taxon>
        <taxon>Cyanobacteriota</taxon>
        <taxon>Cyanophyceae</taxon>
        <taxon>Pseudanabaenales</taxon>
        <taxon>Pseudanabaenaceae</taxon>
        <taxon>Tumidithrix</taxon>
        <taxon>Tumidithrix elongata</taxon>
    </lineage>
</organism>
<dbReference type="InterPro" id="IPR036412">
    <property type="entry name" value="HAD-like_sf"/>
</dbReference>
<feature type="transmembrane region" description="Helical" evidence="11">
    <location>
        <begin position="95"/>
        <end position="111"/>
    </location>
</feature>
<keyword evidence="14" id="KW-1185">Reference proteome</keyword>
<dbReference type="InterPro" id="IPR006068">
    <property type="entry name" value="ATPase_P-typ_cation-transptr_C"/>
</dbReference>
<keyword evidence="9 11" id="KW-1133">Transmembrane helix</keyword>
<dbReference type="InterPro" id="IPR001757">
    <property type="entry name" value="P_typ_ATPase"/>
</dbReference>
<dbReference type="GO" id="GO:0005388">
    <property type="term" value="F:P-type calcium transporter activity"/>
    <property type="evidence" value="ECO:0007669"/>
    <property type="project" value="TreeGrafter"/>
</dbReference>
<evidence type="ECO:0000256" key="6">
    <source>
        <dbReference type="ARBA" id="ARBA00022840"/>
    </source>
</evidence>
<dbReference type="Gene3D" id="3.40.1110.10">
    <property type="entry name" value="Calcium-transporting ATPase, cytoplasmic domain N"/>
    <property type="match status" value="1"/>
</dbReference>
<dbReference type="Gene3D" id="2.70.150.10">
    <property type="entry name" value="Calcium-transporting ATPase, cytoplasmic transduction domain A"/>
    <property type="match status" value="1"/>
</dbReference>
<keyword evidence="5" id="KW-0547">Nucleotide-binding</keyword>
<dbReference type="FunFam" id="3.40.50.1000:FF:000028">
    <property type="entry name" value="Calcium-transporting P-type ATPase, putative"/>
    <property type="match status" value="1"/>
</dbReference>
<feature type="transmembrane region" description="Helical" evidence="11">
    <location>
        <begin position="905"/>
        <end position="925"/>
    </location>
</feature>
<dbReference type="AlphaFoldDB" id="A0AAW9PSQ9"/>
<dbReference type="GO" id="GO:0005886">
    <property type="term" value="C:plasma membrane"/>
    <property type="evidence" value="ECO:0007669"/>
    <property type="project" value="TreeGrafter"/>
</dbReference>
<proteinExistence type="inferred from homology"/>
<dbReference type="PRINTS" id="PR00119">
    <property type="entry name" value="CATATPASE"/>
</dbReference>
<feature type="transmembrane region" description="Helical" evidence="11">
    <location>
        <begin position="872"/>
        <end position="893"/>
    </location>
</feature>
<dbReference type="InterPro" id="IPR023214">
    <property type="entry name" value="HAD_sf"/>
</dbReference>
<dbReference type="SFLD" id="SFLDG00002">
    <property type="entry name" value="C1.7:_P-type_atpase_like"/>
    <property type="match status" value="1"/>
</dbReference>
<dbReference type="Pfam" id="PF13246">
    <property type="entry name" value="Cation_ATPase"/>
    <property type="match status" value="1"/>
</dbReference>
<dbReference type="Gene3D" id="1.20.1110.10">
    <property type="entry name" value="Calcium-transporting ATPase, transmembrane domain"/>
    <property type="match status" value="1"/>
</dbReference>
<dbReference type="InterPro" id="IPR008250">
    <property type="entry name" value="ATPase_P-typ_transduc_dom_A_sf"/>
</dbReference>
<dbReference type="InterPro" id="IPR044492">
    <property type="entry name" value="P_typ_ATPase_HD_dom"/>
</dbReference>
<evidence type="ECO:0000256" key="7">
    <source>
        <dbReference type="ARBA" id="ARBA00022842"/>
    </source>
</evidence>
<dbReference type="InterPro" id="IPR018303">
    <property type="entry name" value="ATPase_P-typ_P_site"/>
</dbReference>
<feature type="transmembrane region" description="Helical" evidence="11">
    <location>
        <begin position="66"/>
        <end position="83"/>
    </location>
</feature>
<dbReference type="PROSITE" id="PS00154">
    <property type="entry name" value="ATPASE_E1_E2"/>
    <property type="match status" value="1"/>
</dbReference>
<dbReference type="InterPro" id="IPR004014">
    <property type="entry name" value="ATPase_P-typ_cation-transptr_N"/>
</dbReference>
<feature type="transmembrane region" description="Helical" evidence="11">
    <location>
        <begin position="290"/>
        <end position="313"/>
    </location>
</feature>
<evidence type="ECO:0000313" key="13">
    <source>
        <dbReference type="EMBL" id="MEE3717502.1"/>
    </source>
</evidence>
<dbReference type="PRINTS" id="PR00120">
    <property type="entry name" value="HATPASE"/>
</dbReference>
<dbReference type="SUPFAM" id="SSF81660">
    <property type="entry name" value="Metal cation-transporting ATPase, ATP-binding domain N"/>
    <property type="match status" value="1"/>
</dbReference>
<feature type="transmembrane region" description="Helical" evidence="11">
    <location>
        <begin position="843"/>
        <end position="860"/>
    </location>
</feature>
<comment type="similarity">
    <text evidence="2">Belongs to the cation transport ATPase (P-type) (TC 3.A.3) family. Type IIA subfamily.</text>
</comment>
<dbReference type="PANTHER" id="PTHR24093:SF506">
    <property type="entry name" value="CATION-TRANSPORTING ATPASE PMA1"/>
    <property type="match status" value="1"/>
</dbReference>
<dbReference type="SMART" id="SM00831">
    <property type="entry name" value="Cation_ATPase_N"/>
    <property type="match status" value="1"/>
</dbReference>
<dbReference type="Pfam" id="PF00690">
    <property type="entry name" value="Cation_ATPase_N"/>
    <property type="match status" value="1"/>
</dbReference>
<reference evidence="13" key="1">
    <citation type="submission" date="2024-01" db="EMBL/GenBank/DDBJ databases">
        <title>Bank of Algae and Cyanobacteria of the Azores (BACA) strain genomes.</title>
        <authorList>
            <person name="Luz R."/>
            <person name="Cordeiro R."/>
            <person name="Fonseca A."/>
            <person name="Goncalves V."/>
        </authorList>
    </citation>
    <scope>NUCLEOTIDE SEQUENCE</scope>
    <source>
        <strain evidence="13">BACA0141</strain>
    </source>
</reference>
<evidence type="ECO:0000256" key="10">
    <source>
        <dbReference type="ARBA" id="ARBA00023136"/>
    </source>
</evidence>
<dbReference type="GO" id="GO:0016887">
    <property type="term" value="F:ATP hydrolysis activity"/>
    <property type="evidence" value="ECO:0007669"/>
    <property type="project" value="InterPro"/>
</dbReference>
<keyword evidence="8" id="KW-1278">Translocase</keyword>
<evidence type="ECO:0000259" key="12">
    <source>
        <dbReference type="SMART" id="SM00831"/>
    </source>
</evidence>
<evidence type="ECO:0000256" key="5">
    <source>
        <dbReference type="ARBA" id="ARBA00022741"/>
    </source>
</evidence>
<keyword evidence="10 11" id="KW-0472">Membrane</keyword>
<dbReference type="GO" id="GO:0005524">
    <property type="term" value="F:ATP binding"/>
    <property type="evidence" value="ECO:0007669"/>
    <property type="project" value="UniProtKB-KW"/>
</dbReference>
<feature type="transmembrane region" description="Helical" evidence="11">
    <location>
        <begin position="727"/>
        <end position="748"/>
    </location>
</feature>
<dbReference type="RefSeq" id="WP_330483931.1">
    <property type="nucleotide sequence ID" value="NZ_JAZBJZ010000043.1"/>
</dbReference>
<gene>
    <name evidence="13" type="ORF">V2H45_12130</name>
</gene>
<accession>A0AAW9PSQ9</accession>
<name>A0AAW9PSQ9_9CYAN</name>
<feature type="transmembrane region" description="Helical" evidence="11">
    <location>
        <begin position="760"/>
        <end position="780"/>
    </location>
</feature>
<dbReference type="InterPro" id="IPR023298">
    <property type="entry name" value="ATPase_P-typ_TM_dom_sf"/>
</dbReference>
<keyword evidence="6" id="KW-0067">ATP-binding</keyword>
<feature type="domain" description="Cation-transporting P-type ATPase N-terminal" evidence="12">
    <location>
        <begin position="12"/>
        <end position="86"/>
    </location>
</feature>